<proteinExistence type="predicted"/>
<organism evidence="2 3">
    <name type="scientific">Rubus argutus</name>
    <name type="common">Southern blackberry</name>
    <dbReference type="NCBI Taxonomy" id="59490"/>
    <lineage>
        <taxon>Eukaryota</taxon>
        <taxon>Viridiplantae</taxon>
        <taxon>Streptophyta</taxon>
        <taxon>Embryophyta</taxon>
        <taxon>Tracheophyta</taxon>
        <taxon>Spermatophyta</taxon>
        <taxon>Magnoliopsida</taxon>
        <taxon>eudicotyledons</taxon>
        <taxon>Gunneridae</taxon>
        <taxon>Pentapetalae</taxon>
        <taxon>rosids</taxon>
        <taxon>fabids</taxon>
        <taxon>Rosales</taxon>
        <taxon>Rosaceae</taxon>
        <taxon>Rosoideae</taxon>
        <taxon>Rosoideae incertae sedis</taxon>
        <taxon>Rubus</taxon>
    </lineage>
</organism>
<evidence type="ECO:0000256" key="1">
    <source>
        <dbReference type="SAM" id="Phobius"/>
    </source>
</evidence>
<dbReference type="AlphaFoldDB" id="A0AAW1Y9L8"/>
<evidence type="ECO:0000313" key="2">
    <source>
        <dbReference type="EMBL" id="KAK9944894.1"/>
    </source>
</evidence>
<comment type="caution">
    <text evidence="2">The sequence shown here is derived from an EMBL/GenBank/DDBJ whole genome shotgun (WGS) entry which is preliminary data.</text>
</comment>
<feature type="transmembrane region" description="Helical" evidence="1">
    <location>
        <begin position="9"/>
        <end position="28"/>
    </location>
</feature>
<sequence>MRFGKLRSGGWLVGAVMIQLVACAWFFGSQLKRIEISPIPVYPYKQRRFGAMRLTTDFFGDMDDQGSTMLMDVDDVDALEIFVGDGLIGEN</sequence>
<evidence type="ECO:0000313" key="3">
    <source>
        <dbReference type="Proteomes" id="UP001457282"/>
    </source>
</evidence>
<keyword evidence="1" id="KW-1133">Transmembrane helix</keyword>
<keyword evidence="1" id="KW-0812">Transmembrane</keyword>
<keyword evidence="1" id="KW-0472">Membrane</keyword>
<dbReference type="Proteomes" id="UP001457282">
    <property type="component" value="Unassembled WGS sequence"/>
</dbReference>
<keyword evidence="3" id="KW-1185">Reference proteome</keyword>
<accession>A0AAW1Y9L8</accession>
<protein>
    <submittedName>
        <fullName evidence="2">Uncharacterized protein</fullName>
    </submittedName>
</protein>
<reference evidence="2 3" key="1">
    <citation type="journal article" date="2023" name="G3 (Bethesda)">
        <title>A chromosome-length genome assembly and annotation of blackberry (Rubus argutus, cv. 'Hillquist').</title>
        <authorList>
            <person name="Bruna T."/>
            <person name="Aryal R."/>
            <person name="Dudchenko O."/>
            <person name="Sargent D.J."/>
            <person name="Mead D."/>
            <person name="Buti M."/>
            <person name="Cavallini A."/>
            <person name="Hytonen T."/>
            <person name="Andres J."/>
            <person name="Pham M."/>
            <person name="Weisz D."/>
            <person name="Mascagni F."/>
            <person name="Usai G."/>
            <person name="Natali L."/>
            <person name="Bassil N."/>
            <person name="Fernandez G.E."/>
            <person name="Lomsadze A."/>
            <person name="Armour M."/>
            <person name="Olukolu B."/>
            <person name="Poorten T."/>
            <person name="Britton C."/>
            <person name="Davik J."/>
            <person name="Ashrafi H."/>
            <person name="Aiden E.L."/>
            <person name="Borodovsky M."/>
            <person name="Worthington M."/>
        </authorList>
    </citation>
    <scope>NUCLEOTIDE SEQUENCE [LARGE SCALE GENOMIC DNA]</scope>
    <source>
        <strain evidence="2">PI 553951</strain>
    </source>
</reference>
<dbReference type="EMBL" id="JBEDUW010000002">
    <property type="protein sequence ID" value="KAK9944894.1"/>
    <property type="molecule type" value="Genomic_DNA"/>
</dbReference>
<name>A0AAW1Y9L8_RUBAR</name>
<gene>
    <name evidence="2" type="ORF">M0R45_010437</name>
</gene>